<evidence type="ECO:0000256" key="1">
    <source>
        <dbReference type="SAM" id="MobiDB-lite"/>
    </source>
</evidence>
<sequence>MPSPGSPAATRGSQPSFLKRKLLSLSSRSRSSETTASIYKRSDNGRGYGQTPAGPDVEGTARGFGALSLATRAYGYVKQKLTSKSPLDLLPKSWKEYIQLYRTGGIDMNDPPLPPRVVAGSDNIPTPYEAGQFAAPYPLNEDLRQDVVNRLDLFGKKSKHERNYSQSTLELSTPMETSLTSSTLATDSGYSASDADSMRGASSAPRRAPSITSTVPGTVEGGGVVDSLENHPAFRKIIGQCRELFSAEIGLLTVLDEDTQMFLASAGVPDGVGNVLPRAASFCGHTILNDDDGMVVLDSAEDWRFAKGLPTAALGVRFYAGSPITAPTLDPNNPTVAIGSLCILDTKPRKEFSAAHRRMLKELARQVSEAIEVWSRDRLTARMAQLETSFVTGSAPRLERHGSSSASALSGAMSARTLGRGSLSSASSLSLASQQQPAAPPPSLPLPPIPPMSPLRPNAASMHSRIAPSAEPPRPRRTSDAMSTISSTTTLDLAGPTSHSTAAAMSRGQSAPAFALSVTTEDPLSSVPRDAQERMDTGTRLLAKALEVELTYLAAIDLAAPPPLSSTSSGSDSGSATGGDSFRILAAHGLPSPAPAFDPALHLKALRAPEGGLVYKNPRHGASASSYSAGILIPVLEVRRTGYVLCAYSQRGEREFSQRDLSYMVKFAQALETACIKASR</sequence>
<dbReference type="OrthoDB" id="21225at2759"/>
<organism evidence="3 4">
    <name type="scientific">Rhodotorula taiwanensis</name>
    <dbReference type="NCBI Taxonomy" id="741276"/>
    <lineage>
        <taxon>Eukaryota</taxon>
        <taxon>Fungi</taxon>
        <taxon>Dikarya</taxon>
        <taxon>Basidiomycota</taxon>
        <taxon>Pucciniomycotina</taxon>
        <taxon>Microbotryomycetes</taxon>
        <taxon>Sporidiobolales</taxon>
        <taxon>Sporidiobolaceae</taxon>
        <taxon>Rhodotorula</taxon>
    </lineage>
</organism>
<evidence type="ECO:0000259" key="2">
    <source>
        <dbReference type="Pfam" id="PF01590"/>
    </source>
</evidence>
<feature type="compositionally biased region" description="Polar residues" evidence="1">
    <location>
        <begin position="164"/>
        <end position="176"/>
    </location>
</feature>
<keyword evidence="4" id="KW-1185">Reference proteome</keyword>
<dbReference type="SUPFAM" id="SSF55781">
    <property type="entry name" value="GAF domain-like"/>
    <property type="match status" value="1"/>
</dbReference>
<evidence type="ECO:0000313" key="3">
    <source>
        <dbReference type="EMBL" id="POY70537.1"/>
    </source>
</evidence>
<comment type="caution">
    <text evidence="3">The sequence shown here is derived from an EMBL/GenBank/DDBJ whole genome shotgun (WGS) entry which is preliminary data.</text>
</comment>
<dbReference type="Proteomes" id="UP000237144">
    <property type="component" value="Unassembled WGS sequence"/>
</dbReference>
<feature type="compositionally biased region" description="Low complexity" evidence="1">
    <location>
        <begin position="425"/>
        <end position="437"/>
    </location>
</feature>
<name>A0A2S5B179_9BASI</name>
<feature type="region of interest" description="Disordered" evidence="1">
    <location>
        <begin position="425"/>
        <end position="508"/>
    </location>
</feature>
<dbReference type="PANTHER" id="PTHR43102:SF2">
    <property type="entry name" value="GAF DOMAIN-CONTAINING PROTEIN"/>
    <property type="match status" value="1"/>
</dbReference>
<dbReference type="InterPro" id="IPR029016">
    <property type="entry name" value="GAF-like_dom_sf"/>
</dbReference>
<proteinExistence type="predicted"/>
<protein>
    <recommendedName>
        <fullName evidence="2">GAF domain-containing protein</fullName>
    </recommendedName>
</protein>
<reference evidence="3 4" key="1">
    <citation type="journal article" date="2018" name="Front. Microbiol.">
        <title>Prospects for Fungal Bioremediation of Acidic Radioactive Waste Sites: Characterization and Genome Sequence of Rhodotorula taiwanensis MD1149.</title>
        <authorList>
            <person name="Tkavc R."/>
            <person name="Matrosova V.Y."/>
            <person name="Grichenko O.E."/>
            <person name="Gostincar C."/>
            <person name="Volpe R.P."/>
            <person name="Klimenkova P."/>
            <person name="Gaidamakova E.K."/>
            <person name="Zhou C.E."/>
            <person name="Stewart B.J."/>
            <person name="Lyman M.G."/>
            <person name="Malfatti S.A."/>
            <person name="Rubinfeld B."/>
            <person name="Courtot M."/>
            <person name="Singh J."/>
            <person name="Dalgard C.L."/>
            <person name="Hamilton T."/>
            <person name="Frey K.G."/>
            <person name="Gunde-Cimerman N."/>
            <person name="Dugan L."/>
            <person name="Daly M.J."/>
        </authorList>
    </citation>
    <scope>NUCLEOTIDE SEQUENCE [LARGE SCALE GENOMIC DNA]</scope>
    <source>
        <strain evidence="3 4">MD1149</strain>
    </source>
</reference>
<dbReference type="Pfam" id="PF01590">
    <property type="entry name" value="GAF"/>
    <property type="match status" value="1"/>
</dbReference>
<evidence type="ECO:0000313" key="4">
    <source>
        <dbReference type="Proteomes" id="UP000237144"/>
    </source>
</evidence>
<dbReference type="EMBL" id="PJQD01000115">
    <property type="protein sequence ID" value="POY70537.1"/>
    <property type="molecule type" value="Genomic_DNA"/>
</dbReference>
<feature type="compositionally biased region" description="Polar residues" evidence="1">
    <location>
        <begin position="480"/>
        <end position="508"/>
    </location>
</feature>
<dbReference type="Gene3D" id="3.30.450.40">
    <property type="match status" value="1"/>
</dbReference>
<gene>
    <name evidence="3" type="ORF">BMF94_6451</name>
</gene>
<dbReference type="PANTHER" id="PTHR43102">
    <property type="entry name" value="SLR1143 PROTEIN"/>
    <property type="match status" value="1"/>
</dbReference>
<feature type="compositionally biased region" description="Pro residues" evidence="1">
    <location>
        <begin position="438"/>
        <end position="454"/>
    </location>
</feature>
<accession>A0A2S5B179</accession>
<feature type="region of interest" description="Disordered" evidence="1">
    <location>
        <begin position="22"/>
        <end position="59"/>
    </location>
</feature>
<dbReference type="STRING" id="741276.A0A2S5B179"/>
<dbReference type="AlphaFoldDB" id="A0A2S5B179"/>
<feature type="domain" description="GAF" evidence="2">
    <location>
        <begin position="232"/>
        <end position="371"/>
    </location>
</feature>
<feature type="compositionally biased region" description="Low complexity" evidence="1">
    <location>
        <begin position="177"/>
        <end position="188"/>
    </location>
</feature>
<feature type="region of interest" description="Disordered" evidence="1">
    <location>
        <begin position="163"/>
        <end position="218"/>
    </location>
</feature>
<dbReference type="InterPro" id="IPR003018">
    <property type="entry name" value="GAF"/>
</dbReference>